<accession>A0A7K5LUK4</accession>
<protein>
    <submittedName>
        <fullName evidence="3">MRNIP protein</fullName>
    </submittedName>
</protein>
<dbReference type="Pfam" id="PF15749">
    <property type="entry name" value="MRNIP"/>
    <property type="match status" value="1"/>
</dbReference>
<dbReference type="AlphaFoldDB" id="A0A7K5LUK4"/>
<dbReference type="PANTHER" id="PTHR15863:SF2">
    <property type="entry name" value="MRN COMPLEX-INTERACTING PROTEIN"/>
    <property type="match status" value="1"/>
</dbReference>
<reference evidence="3 4" key="1">
    <citation type="submission" date="2019-09" db="EMBL/GenBank/DDBJ databases">
        <title>Bird 10,000 Genomes (B10K) Project - Family phase.</title>
        <authorList>
            <person name="Zhang G."/>
        </authorList>
    </citation>
    <scope>NUCLEOTIDE SEQUENCE [LARGE SCALE GENOMIC DNA]</scope>
    <source>
        <strain evidence="3">B10K-DU-001-22</strain>
        <tissue evidence="3">Muscle</tissue>
    </source>
</reference>
<proteinExistence type="predicted"/>
<dbReference type="PANTHER" id="PTHR15863">
    <property type="entry name" value="MRN COMPLEX-INTERACTING PROTEIN"/>
    <property type="match status" value="1"/>
</dbReference>
<feature type="non-terminal residue" evidence="3">
    <location>
        <position position="331"/>
    </location>
</feature>
<dbReference type="GO" id="GO:0003682">
    <property type="term" value="F:chromatin binding"/>
    <property type="evidence" value="ECO:0007669"/>
    <property type="project" value="TreeGrafter"/>
</dbReference>
<dbReference type="EMBL" id="VZRF01015441">
    <property type="protein sequence ID" value="NWT21384.1"/>
    <property type="molecule type" value="Genomic_DNA"/>
</dbReference>
<dbReference type="Proteomes" id="UP000589495">
    <property type="component" value="Unassembled WGS sequence"/>
</dbReference>
<evidence type="ECO:0000313" key="4">
    <source>
        <dbReference type="Proteomes" id="UP000589495"/>
    </source>
</evidence>
<gene>
    <name evidence="3" type="primary">Mrnip</name>
    <name evidence="3" type="ORF">VIRALT_R15403</name>
</gene>
<dbReference type="InterPro" id="IPR049472">
    <property type="entry name" value="MRNIP_N"/>
</dbReference>
<keyword evidence="4" id="KW-1185">Reference proteome</keyword>
<feature type="domain" description="MRN complex-interacting protein N-terminal" evidence="2">
    <location>
        <begin position="11"/>
        <end position="79"/>
    </location>
</feature>
<feature type="region of interest" description="Disordered" evidence="1">
    <location>
        <begin position="105"/>
        <end position="126"/>
    </location>
</feature>
<evidence type="ECO:0000259" key="2">
    <source>
        <dbReference type="Pfam" id="PF15749"/>
    </source>
</evidence>
<name>A0A7K5LUK4_VIRAL</name>
<comment type="caution">
    <text evidence="3">The sequence shown here is derived from an EMBL/GenBank/DDBJ whole genome shotgun (WGS) entry which is preliminary data.</text>
</comment>
<feature type="non-terminal residue" evidence="3">
    <location>
        <position position="1"/>
    </location>
</feature>
<evidence type="ECO:0000256" key="1">
    <source>
        <dbReference type="SAM" id="MobiDB-lite"/>
    </source>
</evidence>
<dbReference type="GO" id="GO:0007095">
    <property type="term" value="P:mitotic G2 DNA damage checkpoint signaling"/>
    <property type="evidence" value="ECO:0007669"/>
    <property type="project" value="TreeGrafter"/>
</dbReference>
<organism evidence="3 4">
    <name type="scientific">Vireo altiloquus</name>
    <name type="common">Black-whiskered vireo</name>
    <name type="synonym">Muscicapa altiloqua</name>
    <dbReference type="NCBI Taxonomy" id="34956"/>
    <lineage>
        <taxon>Eukaryota</taxon>
        <taxon>Metazoa</taxon>
        <taxon>Chordata</taxon>
        <taxon>Craniata</taxon>
        <taxon>Vertebrata</taxon>
        <taxon>Euteleostomi</taxon>
        <taxon>Archelosauria</taxon>
        <taxon>Archosauria</taxon>
        <taxon>Dinosauria</taxon>
        <taxon>Saurischia</taxon>
        <taxon>Theropoda</taxon>
        <taxon>Coelurosauria</taxon>
        <taxon>Aves</taxon>
        <taxon>Neognathae</taxon>
        <taxon>Neoaves</taxon>
        <taxon>Telluraves</taxon>
        <taxon>Australaves</taxon>
        <taxon>Passeriformes</taxon>
        <taxon>Corvoidea</taxon>
        <taxon>Vireonidae</taxon>
        <taxon>Vireoninae</taxon>
        <taxon>Vireo</taxon>
    </lineage>
</organism>
<dbReference type="GO" id="GO:0005634">
    <property type="term" value="C:nucleus"/>
    <property type="evidence" value="ECO:0007669"/>
    <property type="project" value="TreeGrafter"/>
</dbReference>
<evidence type="ECO:0000313" key="3">
    <source>
        <dbReference type="EMBL" id="NWT21384.1"/>
    </source>
</evidence>
<dbReference type="InterPro" id="IPR032739">
    <property type="entry name" value="MRNIP"/>
</dbReference>
<sequence>SLSLVLIHPVQIYGQGSGLECRRHVQKLNLLQGEAEEALGWTSWCAEDSVNDSKNRAAQHEDSSVQQEGRTEGSRWSKYLDQKNEDQEDEEEEAALQRQQFCSKRKNTVGEQRKHQKRFLSSDVPEHAEESGVSRLVYQAQKRKKCFVAVPDGHDGDAGSGGSVVPAVCESVLPEENTQSSTACTKPSKWGKFLSSFDSSSENAAAVTMALQEGSGGGLDSTTAGRAWRCSQQARRTLPQGTGFEFKKCVSSTERLALRPPSSSCSVEDVLRERDSQVLRAGSAPETTAGRCCLDTTGMVNTLINSNPGPKLSSISYEQLFCTGEEFDDDL</sequence>
<feature type="region of interest" description="Disordered" evidence="1">
    <location>
        <begin position="55"/>
        <end position="76"/>
    </location>
</feature>